<dbReference type="PANTHER" id="PTHR36174:SF1">
    <property type="entry name" value="LIPID II:GLYCINE GLYCYLTRANSFERASE"/>
    <property type="match status" value="1"/>
</dbReference>
<dbReference type="InterPro" id="IPR016181">
    <property type="entry name" value="Acyl_CoA_acyltransferase"/>
</dbReference>
<dbReference type="PANTHER" id="PTHR36174">
    <property type="entry name" value="LIPID II:GLYCINE GLYCYLTRANSFERASE"/>
    <property type="match status" value="1"/>
</dbReference>
<sequence>MPGSTTRARVDVTPQPSVVSPVPRGTWDAVLASDPGATALQTPEYFAGVLAGTGGRDASRLYVLPDGRRLVLPLVQQRSLPGLPRLADYPGGFGHGSLLATGGLRDGDVRVVVRDLRGQALSVRLGGGHHTAEQWGAGVGSGVTAEPRRVDVIDLSPGWDEVFAHGFSRSARYNVRKAERAGVEVERDTTGRLIGVFYDLYLSWVERSLARTDLPAPLARYSALRQEPRRKFESVAAELGPKCRVFVAWHHGRPVASCITLVHGQHAIGWRSYSIKELAGPVCANNLVQARALADASASGCSSFDLGQSGETASLLSYKRSLGATARAVVDLRIERPAVALARRAESATQQWAVRTLSRRSDRPTAAEPVPAEAAGVGR</sequence>
<dbReference type="Proteomes" id="UP001500051">
    <property type="component" value="Unassembled WGS sequence"/>
</dbReference>
<organism evidence="3 4">
    <name type="scientific">Microlunatus aurantiacus</name>
    <dbReference type="NCBI Taxonomy" id="446786"/>
    <lineage>
        <taxon>Bacteria</taxon>
        <taxon>Bacillati</taxon>
        <taxon>Actinomycetota</taxon>
        <taxon>Actinomycetes</taxon>
        <taxon>Propionibacteriales</taxon>
        <taxon>Propionibacteriaceae</taxon>
        <taxon>Microlunatus</taxon>
    </lineage>
</organism>
<proteinExistence type="predicted"/>
<gene>
    <name evidence="3" type="ORF">GCM10022204_11390</name>
</gene>
<accession>A0ABP7CW04</accession>
<dbReference type="InterPro" id="IPR050644">
    <property type="entry name" value="PG_Glycine_Bridge_Synth"/>
</dbReference>
<dbReference type="Gene3D" id="3.40.630.30">
    <property type="match status" value="1"/>
</dbReference>
<dbReference type="EMBL" id="BAAAYX010000003">
    <property type="protein sequence ID" value="GAA3697164.1"/>
    <property type="molecule type" value="Genomic_DNA"/>
</dbReference>
<name>A0ABP7CW04_9ACTN</name>
<dbReference type="Pfam" id="PF13480">
    <property type="entry name" value="Acetyltransf_6"/>
    <property type="match status" value="1"/>
</dbReference>
<dbReference type="RefSeq" id="WP_344811336.1">
    <property type="nucleotide sequence ID" value="NZ_BAAAYX010000003.1"/>
</dbReference>
<protein>
    <recommendedName>
        <fullName evidence="2">BioF2-like acetyltransferase domain-containing protein</fullName>
    </recommendedName>
</protein>
<evidence type="ECO:0000259" key="2">
    <source>
        <dbReference type="Pfam" id="PF13480"/>
    </source>
</evidence>
<evidence type="ECO:0000313" key="3">
    <source>
        <dbReference type="EMBL" id="GAA3697164.1"/>
    </source>
</evidence>
<evidence type="ECO:0000313" key="4">
    <source>
        <dbReference type="Proteomes" id="UP001500051"/>
    </source>
</evidence>
<reference evidence="4" key="1">
    <citation type="journal article" date="2019" name="Int. J. Syst. Evol. Microbiol.">
        <title>The Global Catalogue of Microorganisms (GCM) 10K type strain sequencing project: providing services to taxonomists for standard genome sequencing and annotation.</title>
        <authorList>
            <consortium name="The Broad Institute Genomics Platform"/>
            <consortium name="The Broad Institute Genome Sequencing Center for Infectious Disease"/>
            <person name="Wu L."/>
            <person name="Ma J."/>
        </authorList>
    </citation>
    <scope>NUCLEOTIDE SEQUENCE [LARGE SCALE GENOMIC DNA]</scope>
    <source>
        <strain evidence="4">JCM 16548</strain>
    </source>
</reference>
<evidence type="ECO:0000256" key="1">
    <source>
        <dbReference type="SAM" id="MobiDB-lite"/>
    </source>
</evidence>
<dbReference type="InterPro" id="IPR038740">
    <property type="entry name" value="BioF2-like_GNAT_dom"/>
</dbReference>
<dbReference type="SUPFAM" id="SSF55729">
    <property type="entry name" value="Acyl-CoA N-acyltransferases (Nat)"/>
    <property type="match status" value="1"/>
</dbReference>
<feature type="region of interest" description="Disordered" evidence="1">
    <location>
        <begin position="355"/>
        <end position="379"/>
    </location>
</feature>
<keyword evidence="4" id="KW-1185">Reference proteome</keyword>
<feature type="compositionally biased region" description="Low complexity" evidence="1">
    <location>
        <begin position="366"/>
        <end position="379"/>
    </location>
</feature>
<feature type="domain" description="BioF2-like acetyltransferase" evidence="2">
    <location>
        <begin position="169"/>
        <end position="319"/>
    </location>
</feature>
<comment type="caution">
    <text evidence="3">The sequence shown here is derived from an EMBL/GenBank/DDBJ whole genome shotgun (WGS) entry which is preliminary data.</text>
</comment>